<protein>
    <submittedName>
        <fullName evidence="2">Uncharacterized protein</fullName>
    </submittedName>
</protein>
<name>A0AAN7ABC2_9PEZI</name>
<reference evidence="2" key="1">
    <citation type="journal article" date="2023" name="Mol. Phylogenet. Evol.">
        <title>Genome-scale phylogeny and comparative genomics of the fungal order Sordariales.</title>
        <authorList>
            <person name="Hensen N."/>
            <person name="Bonometti L."/>
            <person name="Westerberg I."/>
            <person name="Brannstrom I.O."/>
            <person name="Guillou S."/>
            <person name="Cros-Aarteil S."/>
            <person name="Calhoun S."/>
            <person name="Haridas S."/>
            <person name="Kuo A."/>
            <person name="Mondo S."/>
            <person name="Pangilinan J."/>
            <person name="Riley R."/>
            <person name="LaButti K."/>
            <person name="Andreopoulos B."/>
            <person name="Lipzen A."/>
            <person name="Chen C."/>
            <person name="Yan M."/>
            <person name="Daum C."/>
            <person name="Ng V."/>
            <person name="Clum A."/>
            <person name="Steindorff A."/>
            <person name="Ohm R.A."/>
            <person name="Martin F."/>
            <person name="Silar P."/>
            <person name="Natvig D.O."/>
            <person name="Lalanne C."/>
            <person name="Gautier V."/>
            <person name="Ament-Velasquez S.L."/>
            <person name="Kruys A."/>
            <person name="Hutchinson M.I."/>
            <person name="Powell A.J."/>
            <person name="Barry K."/>
            <person name="Miller A.N."/>
            <person name="Grigoriev I.V."/>
            <person name="Debuchy R."/>
            <person name="Gladieux P."/>
            <person name="Hiltunen Thoren M."/>
            <person name="Johannesson H."/>
        </authorList>
    </citation>
    <scope>NUCLEOTIDE SEQUENCE</scope>
    <source>
        <strain evidence="2">CBS 892.96</strain>
    </source>
</reference>
<dbReference type="Proteomes" id="UP001302321">
    <property type="component" value="Unassembled WGS sequence"/>
</dbReference>
<keyword evidence="3" id="KW-1185">Reference proteome</keyword>
<evidence type="ECO:0000256" key="1">
    <source>
        <dbReference type="SAM" id="Phobius"/>
    </source>
</evidence>
<dbReference type="EMBL" id="MU866102">
    <property type="protein sequence ID" value="KAK4180189.1"/>
    <property type="molecule type" value="Genomic_DNA"/>
</dbReference>
<feature type="transmembrane region" description="Helical" evidence="1">
    <location>
        <begin position="430"/>
        <end position="451"/>
    </location>
</feature>
<comment type="caution">
    <text evidence="2">The sequence shown here is derived from an EMBL/GenBank/DDBJ whole genome shotgun (WGS) entry which is preliminary data.</text>
</comment>
<dbReference type="AlphaFoldDB" id="A0AAN7ABC2"/>
<keyword evidence="1" id="KW-0472">Membrane</keyword>
<dbReference type="Gene3D" id="1.20.58.340">
    <property type="entry name" value="Magnesium transport protein CorA, transmembrane region"/>
    <property type="match status" value="1"/>
</dbReference>
<keyword evidence="1" id="KW-0812">Transmembrane</keyword>
<organism evidence="2 3">
    <name type="scientific">Triangularia setosa</name>
    <dbReference type="NCBI Taxonomy" id="2587417"/>
    <lineage>
        <taxon>Eukaryota</taxon>
        <taxon>Fungi</taxon>
        <taxon>Dikarya</taxon>
        <taxon>Ascomycota</taxon>
        <taxon>Pezizomycotina</taxon>
        <taxon>Sordariomycetes</taxon>
        <taxon>Sordariomycetidae</taxon>
        <taxon>Sordariales</taxon>
        <taxon>Podosporaceae</taxon>
        <taxon>Triangularia</taxon>
    </lineage>
</organism>
<evidence type="ECO:0000313" key="3">
    <source>
        <dbReference type="Proteomes" id="UP001302321"/>
    </source>
</evidence>
<reference evidence="2" key="2">
    <citation type="submission" date="2023-05" db="EMBL/GenBank/DDBJ databases">
        <authorList>
            <consortium name="Lawrence Berkeley National Laboratory"/>
            <person name="Steindorff A."/>
            <person name="Hensen N."/>
            <person name="Bonometti L."/>
            <person name="Westerberg I."/>
            <person name="Brannstrom I.O."/>
            <person name="Guillou S."/>
            <person name="Cros-Aarteil S."/>
            <person name="Calhoun S."/>
            <person name="Haridas S."/>
            <person name="Kuo A."/>
            <person name="Mondo S."/>
            <person name="Pangilinan J."/>
            <person name="Riley R."/>
            <person name="Labutti K."/>
            <person name="Andreopoulos B."/>
            <person name="Lipzen A."/>
            <person name="Chen C."/>
            <person name="Yanf M."/>
            <person name="Daum C."/>
            <person name="Ng V."/>
            <person name="Clum A."/>
            <person name="Ohm R."/>
            <person name="Martin F."/>
            <person name="Silar P."/>
            <person name="Natvig D."/>
            <person name="Lalanne C."/>
            <person name="Gautier V."/>
            <person name="Ament-Velasquez S.L."/>
            <person name="Kruys A."/>
            <person name="Hutchinson M.I."/>
            <person name="Powell A.J."/>
            <person name="Barry K."/>
            <person name="Miller A.N."/>
            <person name="Grigoriev I.V."/>
            <person name="Debuchy R."/>
            <person name="Gladieux P."/>
            <person name="Thoren M.H."/>
            <person name="Johannesson H."/>
        </authorList>
    </citation>
    <scope>NUCLEOTIDE SEQUENCE</scope>
    <source>
        <strain evidence="2">CBS 892.96</strain>
    </source>
</reference>
<accession>A0AAN7ABC2</accession>
<keyword evidence="1" id="KW-1133">Transmembrane helix</keyword>
<sequence>MSLFLDKRLYVERFRQDLPTQGDEYNCTLLKWPGSTTRTLLRHDLSRASEIEAFSDGQLNIILAPLDDSSPDSVAGFEALVERYDIPGAFLEERTQGVLNSFGYVPEGSGSYCIWTHFLLKDVERTETPGNNSDSTKLLRRPLRTGLVTHLKQMLLPSKPNTPKSAEQFEMHQPRISYVDTDKDEEGADGYLPSWTSRSFFLHVRNHGGNNATVTLLCFEPSHFLEDELVNLPQRINCSQILANPFILLEMVMYDLYMQLDSNLWELRDIFQVEQNHFGYLTANPTLPLAEIDFSALHLLADYIIMLREGCHGLLTTVDAVAEHYQKYNTVNDVVLRDKTYEAFKYRRRLVASTSERAATFEKRINNLTTLFFNHISQQDNAMLMRDSSSVKAIAVVTLVFLPVTTVATICGSQFFYTPSDGGIKMDPKAWVMFGLSAVLSLVLLGTWSFYTQSLEQKYARGRRRVLNERGKLDRKLVFSA</sequence>
<evidence type="ECO:0000313" key="2">
    <source>
        <dbReference type="EMBL" id="KAK4180189.1"/>
    </source>
</evidence>
<gene>
    <name evidence="2" type="ORF">QBC36DRAFT_297774</name>
</gene>
<proteinExistence type="predicted"/>
<feature type="transmembrane region" description="Helical" evidence="1">
    <location>
        <begin position="393"/>
        <end position="418"/>
    </location>
</feature>